<evidence type="ECO:0000256" key="3">
    <source>
        <dbReference type="ARBA" id="ARBA00023157"/>
    </source>
</evidence>
<evidence type="ECO:0000259" key="5">
    <source>
        <dbReference type="SMART" id="SM00645"/>
    </source>
</evidence>
<dbReference type="InterPro" id="IPR039417">
    <property type="entry name" value="Peptidase_C1A_papain-like"/>
</dbReference>
<evidence type="ECO:0000259" key="6">
    <source>
        <dbReference type="SMART" id="SM00848"/>
    </source>
</evidence>
<dbReference type="GO" id="GO:0006508">
    <property type="term" value="P:proteolysis"/>
    <property type="evidence" value="ECO:0007669"/>
    <property type="project" value="InterPro"/>
</dbReference>
<feature type="chain" id="PRO_5031471952" evidence="4">
    <location>
        <begin position="16"/>
        <end position="316"/>
    </location>
</feature>
<dbReference type="InterPro" id="IPR000169">
    <property type="entry name" value="Pept_cys_AS"/>
</dbReference>
<evidence type="ECO:0000256" key="1">
    <source>
        <dbReference type="ARBA" id="ARBA00008455"/>
    </source>
</evidence>
<dbReference type="SMART" id="SM00645">
    <property type="entry name" value="Pept_C1"/>
    <property type="match status" value="1"/>
</dbReference>
<sequence length="316" mass="34900">MKTLVLVVAVSAVLAAYYAYNVSEDQMLESGFQTFINTYEKSYGSVEEYNFRFEAYKSNLNKIAEENRKNPQAHFAINQFGDFTDADMKKLLGYRGGKTNQPTKFTPTDVTPADWSHLWKNTVKNQGICGSCWTFSATAVFEARHAIKNGYTTEIKTFYSEQELIDCIKTKDSQGCNGGIATDAYEFLNHHQFCSQELYPYQGIDGTCQLDKCAAGPNDDGRTDLPSGDVNAVLTELTNGPVAVAVDATRWAFYTSGIVTDCDNELNHGVTLTKTDGSNFVQIRNSWGPAWGESGNIRLGINNVCGFADSATVPKF</sequence>
<organism evidence="7">
    <name type="scientific">Euplotes harpa</name>
    <dbReference type="NCBI Taxonomy" id="151035"/>
    <lineage>
        <taxon>Eukaryota</taxon>
        <taxon>Sar</taxon>
        <taxon>Alveolata</taxon>
        <taxon>Ciliophora</taxon>
        <taxon>Intramacronucleata</taxon>
        <taxon>Spirotrichea</taxon>
        <taxon>Hypotrichia</taxon>
        <taxon>Euplotida</taxon>
        <taxon>Euplotidae</taxon>
        <taxon>Euplotes</taxon>
    </lineage>
</organism>
<comment type="similarity">
    <text evidence="1">Belongs to the peptidase C1 family.</text>
</comment>
<accession>A0A7S3J918</accession>
<dbReference type="AlphaFoldDB" id="A0A7S3J918"/>
<evidence type="ECO:0000256" key="4">
    <source>
        <dbReference type="SAM" id="SignalP"/>
    </source>
</evidence>
<dbReference type="PROSITE" id="PS00139">
    <property type="entry name" value="THIOL_PROTEASE_CYS"/>
    <property type="match status" value="1"/>
</dbReference>
<dbReference type="Pfam" id="PF00112">
    <property type="entry name" value="Peptidase_C1"/>
    <property type="match status" value="1"/>
</dbReference>
<dbReference type="Pfam" id="PF08246">
    <property type="entry name" value="Inhibitor_I29"/>
    <property type="match status" value="1"/>
</dbReference>
<dbReference type="InterPro" id="IPR000668">
    <property type="entry name" value="Peptidase_C1A_C"/>
</dbReference>
<keyword evidence="4" id="KW-0732">Signal</keyword>
<keyword evidence="2" id="KW-0865">Zymogen</keyword>
<dbReference type="GO" id="GO:0008234">
    <property type="term" value="F:cysteine-type peptidase activity"/>
    <property type="evidence" value="ECO:0007669"/>
    <property type="project" value="InterPro"/>
</dbReference>
<feature type="domain" description="Cathepsin propeptide inhibitor" evidence="6">
    <location>
        <begin position="32"/>
        <end position="88"/>
    </location>
</feature>
<dbReference type="CDD" id="cd02248">
    <property type="entry name" value="Peptidase_C1A"/>
    <property type="match status" value="1"/>
</dbReference>
<dbReference type="InterPro" id="IPR013201">
    <property type="entry name" value="Prot_inhib_I29"/>
</dbReference>
<dbReference type="SUPFAM" id="SSF54001">
    <property type="entry name" value="Cysteine proteinases"/>
    <property type="match status" value="1"/>
</dbReference>
<dbReference type="EMBL" id="HBII01015673">
    <property type="protein sequence ID" value="CAE0347774.1"/>
    <property type="molecule type" value="Transcribed_RNA"/>
</dbReference>
<dbReference type="InterPro" id="IPR038765">
    <property type="entry name" value="Papain-like_cys_pep_sf"/>
</dbReference>
<keyword evidence="3" id="KW-1015">Disulfide bond</keyword>
<dbReference type="SMART" id="SM00848">
    <property type="entry name" value="Inhibitor_I29"/>
    <property type="match status" value="1"/>
</dbReference>
<proteinExistence type="inferred from homology"/>
<feature type="signal peptide" evidence="4">
    <location>
        <begin position="1"/>
        <end position="15"/>
    </location>
</feature>
<evidence type="ECO:0000256" key="2">
    <source>
        <dbReference type="ARBA" id="ARBA00023145"/>
    </source>
</evidence>
<name>A0A7S3J918_9SPIT</name>
<dbReference type="InterPro" id="IPR013128">
    <property type="entry name" value="Peptidase_C1A"/>
</dbReference>
<dbReference type="PANTHER" id="PTHR12411">
    <property type="entry name" value="CYSTEINE PROTEASE FAMILY C1-RELATED"/>
    <property type="match status" value="1"/>
</dbReference>
<feature type="domain" description="Peptidase C1A papain C-terminal" evidence="5">
    <location>
        <begin position="111"/>
        <end position="315"/>
    </location>
</feature>
<protein>
    <submittedName>
        <fullName evidence="7">Uncharacterized protein</fullName>
    </submittedName>
</protein>
<reference evidence="7" key="1">
    <citation type="submission" date="2021-01" db="EMBL/GenBank/DDBJ databases">
        <authorList>
            <person name="Corre E."/>
            <person name="Pelletier E."/>
            <person name="Niang G."/>
            <person name="Scheremetjew M."/>
            <person name="Finn R."/>
            <person name="Kale V."/>
            <person name="Holt S."/>
            <person name="Cochrane G."/>
            <person name="Meng A."/>
            <person name="Brown T."/>
            <person name="Cohen L."/>
        </authorList>
    </citation>
    <scope>NUCLEOTIDE SEQUENCE</scope>
    <source>
        <strain evidence="7">FSP1.4</strain>
    </source>
</reference>
<dbReference type="Gene3D" id="3.90.70.10">
    <property type="entry name" value="Cysteine proteinases"/>
    <property type="match status" value="1"/>
</dbReference>
<gene>
    <name evidence="7" type="ORF">EHAR0213_LOCUS6685</name>
</gene>
<evidence type="ECO:0000313" key="7">
    <source>
        <dbReference type="EMBL" id="CAE0347774.1"/>
    </source>
</evidence>